<accession>A0A3S5C8P1</accession>
<evidence type="ECO:0000256" key="1">
    <source>
        <dbReference type="SAM" id="MobiDB-lite"/>
    </source>
</evidence>
<comment type="caution">
    <text evidence="2">The sequence shown here is derived from an EMBL/GenBank/DDBJ whole genome shotgun (WGS) entry which is preliminary data.</text>
</comment>
<gene>
    <name evidence="2" type="ORF">PXEA_LOCUS36029</name>
</gene>
<proteinExistence type="predicted"/>
<name>A0A3S5C8P1_9PLAT</name>
<organism evidence="2 3">
    <name type="scientific">Protopolystoma xenopodis</name>
    <dbReference type="NCBI Taxonomy" id="117903"/>
    <lineage>
        <taxon>Eukaryota</taxon>
        <taxon>Metazoa</taxon>
        <taxon>Spiralia</taxon>
        <taxon>Lophotrochozoa</taxon>
        <taxon>Platyhelminthes</taxon>
        <taxon>Monogenea</taxon>
        <taxon>Polyopisthocotylea</taxon>
        <taxon>Polystomatidea</taxon>
        <taxon>Polystomatidae</taxon>
        <taxon>Protopolystoma</taxon>
    </lineage>
</organism>
<dbReference type="AlphaFoldDB" id="A0A3S5C8P1"/>
<feature type="compositionally biased region" description="Polar residues" evidence="1">
    <location>
        <begin position="176"/>
        <end position="187"/>
    </location>
</feature>
<evidence type="ECO:0000313" key="3">
    <source>
        <dbReference type="Proteomes" id="UP000784294"/>
    </source>
</evidence>
<protein>
    <submittedName>
        <fullName evidence="2">Uncharacterized protein</fullName>
    </submittedName>
</protein>
<sequence length="187" mass="19428">MIERGTTSYLGSTNVDLKNDFVKSFGSSASKSGDKGDCNVEPSGFGIYLGLSGSSSSESGGSSLVIASPLRVTPDALLLPGVSAADADTSPMPFTPTPTPLSTKQAFLADTVPNETAKSSYTLPAQSSSLSFLQSTRPSSLPPTDILIARRPIAHTRPKRLSTSESQAGLVDLPSSAPQWPLQQVGR</sequence>
<reference evidence="2" key="1">
    <citation type="submission" date="2018-11" db="EMBL/GenBank/DDBJ databases">
        <authorList>
            <consortium name="Pathogen Informatics"/>
        </authorList>
    </citation>
    <scope>NUCLEOTIDE SEQUENCE</scope>
</reference>
<feature type="region of interest" description="Disordered" evidence="1">
    <location>
        <begin position="151"/>
        <end position="187"/>
    </location>
</feature>
<keyword evidence="3" id="KW-1185">Reference proteome</keyword>
<dbReference type="EMBL" id="CAAALY010275290">
    <property type="protein sequence ID" value="VEL42589.1"/>
    <property type="molecule type" value="Genomic_DNA"/>
</dbReference>
<dbReference type="Proteomes" id="UP000784294">
    <property type="component" value="Unassembled WGS sequence"/>
</dbReference>
<evidence type="ECO:0000313" key="2">
    <source>
        <dbReference type="EMBL" id="VEL42589.1"/>
    </source>
</evidence>